<reference evidence="2" key="2">
    <citation type="submission" date="2025-09" db="UniProtKB">
        <authorList>
            <consortium name="Ensembl"/>
        </authorList>
    </citation>
    <scope>IDENTIFICATION</scope>
</reference>
<feature type="compositionally biased region" description="Low complexity" evidence="1">
    <location>
        <begin position="196"/>
        <end position="208"/>
    </location>
</feature>
<sequence length="344" mass="38658">MYMEMDGDDIAITYIKDVTFNTNLPNVEILKMTKPPFVMEKWIVGIEKYQTVECIVTYENDVRTPKTTKHIQTVEWSKGKVPDEVRSVQLVIQTSLPNSEGNTQSRSNSNIDCQWMNSVRMRHMVTSSSLQHSRSHSPSSVTSYLPYLQNQETYAAALRRTRVSINYQITPISNSRSSSPTQYGLATNLSSLHLNSKGSSTSSVASDSPSERDRAAKNSKNVYCGRGSRSLSVSGRYSGRSSQITPSAPRHSGKPYRTFQSTSGQSQHVSRSYDHRKHIHYPQQPKSIPGMPLKAESISKGEEESKVSDDGWVKVDYSKKSHRQGTGKPNRERIRGTGRGQKRF</sequence>
<feature type="compositionally biased region" description="Polar residues" evidence="1">
    <location>
        <begin position="258"/>
        <end position="270"/>
    </location>
</feature>
<accession>A0A8D0G9K4</accession>
<feature type="compositionally biased region" description="Basic and acidic residues" evidence="1">
    <location>
        <begin position="297"/>
        <end position="319"/>
    </location>
</feature>
<dbReference type="GeneTree" id="ENSGT00940000175090"/>
<dbReference type="OMA" id="WIKVQNT"/>
<dbReference type="AlphaFoldDB" id="A0A8D0G9K4"/>
<reference evidence="2" key="1">
    <citation type="submission" date="2025-08" db="UniProtKB">
        <authorList>
            <consortium name="Ensembl"/>
        </authorList>
    </citation>
    <scope>IDENTIFICATION</scope>
</reference>
<keyword evidence="3" id="KW-1185">Reference proteome</keyword>
<organism evidence="2 3">
    <name type="scientific">Sphenodon punctatus</name>
    <name type="common">Tuatara</name>
    <name type="synonym">Hatteria punctata</name>
    <dbReference type="NCBI Taxonomy" id="8508"/>
    <lineage>
        <taxon>Eukaryota</taxon>
        <taxon>Metazoa</taxon>
        <taxon>Chordata</taxon>
        <taxon>Craniata</taxon>
        <taxon>Vertebrata</taxon>
        <taxon>Euteleostomi</taxon>
        <taxon>Lepidosauria</taxon>
        <taxon>Sphenodontia</taxon>
        <taxon>Sphenodontidae</taxon>
        <taxon>Sphenodon</taxon>
    </lineage>
</organism>
<dbReference type="Proteomes" id="UP000694392">
    <property type="component" value="Unplaced"/>
</dbReference>
<feature type="compositionally biased region" description="Low complexity" evidence="1">
    <location>
        <begin position="225"/>
        <end position="242"/>
    </location>
</feature>
<evidence type="ECO:0000313" key="3">
    <source>
        <dbReference type="Proteomes" id="UP000694392"/>
    </source>
</evidence>
<evidence type="ECO:0000313" key="2">
    <source>
        <dbReference type="Ensembl" id="ENSSPUP00000002717.1"/>
    </source>
</evidence>
<proteinExistence type="predicted"/>
<evidence type="ECO:0000256" key="1">
    <source>
        <dbReference type="SAM" id="MobiDB-lite"/>
    </source>
</evidence>
<protein>
    <submittedName>
        <fullName evidence="2">Uncharacterized protein</fullName>
    </submittedName>
</protein>
<feature type="region of interest" description="Disordered" evidence="1">
    <location>
        <begin position="193"/>
        <end position="344"/>
    </location>
</feature>
<dbReference type="Ensembl" id="ENSSPUT00000002879.1">
    <property type="protein sequence ID" value="ENSSPUP00000002717.1"/>
    <property type="gene ID" value="ENSSPUG00000002104.1"/>
</dbReference>
<name>A0A8D0G9K4_SPHPU</name>